<comment type="caution">
    <text evidence="1">The sequence shown here is derived from an EMBL/GenBank/DDBJ whole genome shotgun (WGS) entry which is preliminary data.</text>
</comment>
<dbReference type="Proteomes" id="UP000759537">
    <property type="component" value="Unassembled WGS sequence"/>
</dbReference>
<dbReference type="PANTHER" id="PTHR31082:SF4">
    <property type="entry name" value="PHEROMONE-REGULATED MEMBRANE PROTEIN 10"/>
    <property type="match status" value="1"/>
</dbReference>
<evidence type="ECO:0000313" key="1">
    <source>
        <dbReference type="EMBL" id="KAF8476579.1"/>
    </source>
</evidence>
<keyword evidence="2" id="KW-1185">Reference proteome</keyword>
<proteinExistence type="predicted"/>
<reference evidence="1" key="2">
    <citation type="journal article" date="2020" name="Nat. Commun.">
        <title>Large-scale genome sequencing of mycorrhizal fungi provides insights into the early evolution of symbiotic traits.</title>
        <authorList>
            <person name="Miyauchi S."/>
            <person name="Kiss E."/>
            <person name="Kuo A."/>
            <person name="Drula E."/>
            <person name="Kohler A."/>
            <person name="Sanchez-Garcia M."/>
            <person name="Morin E."/>
            <person name="Andreopoulos B."/>
            <person name="Barry K.W."/>
            <person name="Bonito G."/>
            <person name="Buee M."/>
            <person name="Carver A."/>
            <person name="Chen C."/>
            <person name="Cichocki N."/>
            <person name="Clum A."/>
            <person name="Culley D."/>
            <person name="Crous P.W."/>
            <person name="Fauchery L."/>
            <person name="Girlanda M."/>
            <person name="Hayes R.D."/>
            <person name="Keri Z."/>
            <person name="LaButti K."/>
            <person name="Lipzen A."/>
            <person name="Lombard V."/>
            <person name="Magnuson J."/>
            <person name="Maillard F."/>
            <person name="Murat C."/>
            <person name="Nolan M."/>
            <person name="Ohm R.A."/>
            <person name="Pangilinan J."/>
            <person name="Pereira M.F."/>
            <person name="Perotto S."/>
            <person name="Peter M."/>
            <person name="Pfister S."/>
            <person name="Riley R."/>
            <person name="Sitrit Y."/>
            <person name="Stielow J.B."/>
            <person name="Szollosi G."/>
            <person name="Zifcakova L."/>
            <person name="Stursova M."/>
            <person name="Spatafora J.W."/>
            <person name="Tedersoo L."/>
            <person name="Vaario L.M."/>
            <person name="Yamada A."/>
            <person name="Yan M."/>
            <person name="Wang P."/>
            <person name="Xu J."/>
            <person name="Bruns T."/>
            <person name="Baldrian P."/>
            <person name="Vilgalys R."/>
            <person name="Dunand C."/>
            <person name="Henrissat B."/>
            <person name="Grigoriev I.V."/>
            <person name="Hibbett D."/>
            <person name="Nagy L.G."/>
            <person name="Martin F.M."/>
        </authorList>
    </citation>
    <scope>NUCLEOTIDE SEQUENCE</scope>
    <source>
        <strain evidence="1">Prilba</strain>
    </source>
</reference>
<dbReference type="InterPro" id="IPR051361">
    <property type="entry name" value="ThrE/Ser_Exporter"/>
</dbReference>
<dbReference type="EMBL" id="WHVB01000014">
    <property type="protein sequence ID" value="KAF8476579.1"/>
    <property type="molecule type" value="Genomic_DNA"/>
</dbReference>
<sequence length="142" mass="15887">MHIIEGRHRLSWYRTLQPFLFWSHPIAVPALSVLSSLDNLRPWRPWDLVVMVVISFIPKNTANYFIFNTSDVVSAKGAFDVGFLGNVYSCRFGGATFRTMVAGVLFLSSSGIDIGRAMIATICMTALVYTFGTRHNAVIFSF</sequence>
<dbReference type="OrthoDB" id="413008at2759"/>
<evidence type="ECO:0000313" key="2">
    <source>
        <dbReference type="Proteomes" id="UP000759537"/>
    </source>
</evidence>
<dbReference type="AlphaFoldDB" id="A0A9P5MS51"/>
<accession>A0A9P5MS51</accession>
<organism evidence="1 2">
    <name type="scientific">Russula ochroleuca</name>
    <dbReference type="NCBI Taxonomy" id="152965"/>
    <lineage>
        <taxon>Eukaryota</taxon>
        <taxon>Fungi</taxon>
        <taxon>Dikarya</taxon>
        <taxon>Basidiomycota</taxon>
        <taxon>Agaricomycotina</taxon>
        <taxon>Agaricomycetes</taxon>
        <taxon>Russulales</taxon>
        <taxon>Russulaceae</taxon>
        <taxon>Russula</taxon>
    </lineage>
</organism>
<protein>
    <submittedName>
        <fullName evidence="1">Uncharacterized protein</fullName>
    </submittedName>
</protein>
<dbReference type="PANTHER" id="PTHR31082">
    <property type="entry name" value="PHEROMONE-REGULATED MEMBRANE PROTEIN 10"/>
    <property type="match status" value="1"/>
</dbReference>
<name>A0A9P5MS51_9AGAM</name>
<gene>
    <name evidence="1" type="ORF">DFH94DRAFT_795039</name>
</gene>
<reference evidence="1" key="1">
    <citation type="submission" date="2019-10" db="EMBL/GenBank/DDBJ databases">
        <authorList>
            <consortium name="DOE Joint Genome Institute"/>
            <person name="Kuo A."/>
            <person name="Miyauchi S."/>
            <person name="Kiss E."/>
            <person name="Drula E."/>
            <person name="Kohler A."/>
            <person name="Sanchez-Garcia M."/>
            <person name="Andreopoulos B."/>
            <person name="Barry K.W."/>
            <person name="Bonito G."/>
            <person name="Buee M."/>
            <person name="Carver A."/>
            <person name="Chen C."/>
            <person name="Cichocki N."/>
            <person name="Clum A."/>
            <person name="Culley D."/>
            <person name="Crous P.W."/>
            <person name="Fauchery L."/>
            <person name="Girlanda M."/>
            <person name="Hayes R."/>
            <person name="Keri Z."/>
            <person name="LaButti K."/>
            <person name="Lipzen A."/>
            <person name="Lombard V."/>
            <person name="Magnuson J."/>
            <person name="Maillard F."/>
            <person name="Morin E."/>
            <person name="Murat C."/>
            <person name="Nolan M."/>
            <person name="Ohm R."/>
            <person name="Pangilinan J."/>
            <person name="Pereira M."/>
            <person name="Perotto S."/>
            <person name="Peter M."/>
            <person name="Riley R."/>
            <person name="Sitrit Y."/>
            <person name="Stielow B."/>
            <person name="Szollosi G."/>
            <person name="Zifcakova L."/>
            <person name="Stursova M."/>
            <person name="Spatafora J.W."/>
            <person name="Tedersoo L."/>
            <person name="Vaario L.-M."/>
            <person name="Yamada A."/>
            <person name="Yan M."/>
            <person name="Wang P."/>
            <person name="Xu J."/>
            <person name="Bruns T."/>
            <person name="Baldrian P."/>
            <person name="Vilgalys R."/>
            <person name="Henrissat B."/>
            <person name="Grigoriev I.V."/>
            <person name="Hibbett D."/>
            <person name="Nagy L.G."/>
            <person name="Martin F.M."/>
        </authorList>
    </citation>
    <scope>NUCLEOTIDE SEQUENCE</scope>
    <source>
        <strain evidence="1">Prilba</strain>
    </source>
</reference>